<evidence type="ECO:0008006" key="3">
    <source>
        <dbReference type="Google" id="ProtNLM"/>
    </source>
</evidence>
<protein>
    <recommendedName>
        <fullName evidence="3">Flp pilus-assembly TadG-like N-terminal domain-containing protein</fullName>
    </recommendedName>
</protein>
<evidence type="ECO:0000313" key="2">
    <source>
        <dbReference type="Proteomes" id="UP001501671"/>
    </source>
</evidence>
<proteinExistence type="predicted"/>
<evidence type="ECO:0000313" key="1">
    <source>
        <dbReference type="EMBL" id="GAA4336433.1"/>
    </source>
</evidence>
<dbReference type="Proteomes" id="UP001501671">
    <property type="component" value="Unassembled WGS sequence"/>
</dbReference>
<dbReference type="RefSeq" id="WP_345250744.1">
    <property type="nucleotide sequence ID" value="NZ_BAABFO010000015.1"/>
</dbReference>
<sequence>MRPPVLISVERGQALALALVLLAGAAAALVQMFDAGRLVHRKARLANAIDAAAYSGAVVQARALNFLAYANRAVVAHQVAMAHLVTLASWARFGDTQARQLAASNPPATLIGGLFGARHGAAYAGSGTARGAGADAAWPDGGLARAFAGHDAVVHDVLARAQAAVQAGLAGSRDAAVRAILAANHDGDPAVLDLRWLDDDLPGFIARQSGGARARLKSVVETAADRYGFLAPRDHTASSPLPIDRRCPLLRHQLRRRGSTGMAGLDAWRSLDTQSYHALRSNRWIGCYYREYPMGRGAVLPGNGGVDADTPYVDDPPDDFADQDFWRWVQQATRWDLLDEAANPLANSLAVAQRDVWRGRGLPAFPELSADALRMGGTARLRFAVVARRDGGASGASPVTGYRVSGASAVSPRASPAPFTAVAAGSLRFGEAPALAAVAAAETYYQRPGPRADGRRELPSLFQPYWHARLGAATDDERRRALALLEAP</sequence>
<keyword evidence="2" id="KW-1185">Reference proteome</keyword>
<name>A0ABP8HAY3_9BURK</name>
<organism evidence="1 2">
    <name type="scientific">Pigmentiphaga soli</name>
    <dbReference type="NCBI Taxonomy" id="1007095"/>
    <lineage>
        <taxon>Bacteria</taxon>
        <taxon>Pseudomonadati</taxon>
        <taxon>Pseudomonadota</taxon>
        <taxon>Betaproteobacteria</taxon>
        <taxon>Burkholderiales</taxon>
        <taxon>Alcaligenaceae</taxon>
        <taxon>Pigmentiphaga</taxon>
    </lineage>
</organism>
<gene>
    <name evidence="1" type="ORF">GCM10023144_30740</name>
</gene>
<reference evidence="2" key="1">
    <citation type="journal article" date="2019" name="Int. J. Syst. Evol. Microbiol.">
        <title>The Global Catalogue of Microorganisms (GCM) 10K type strain sequencing project: providing services to taxonomists for standard genome sequencing and annotation.</title>
        <authorList>
            <consortium name="The Broad Institute Genomics Platform"/>
            <consortium name="The Broad Institute Genome Sequencing Center for Infectious Disease"/>
            <person name="Wu L."/>
            <person name="Ma J."/>
        </authorList>
    </citation>
    <scope>NUCLEOTIDE SEQUENCE [LARGE SCALE GENOMIC DNA]</scope>
    <source>
        <strain evidence="2">JCM 17666</strain>
    </source>
</reference>
<dbReference type="EMBL" id="BAABFO010000015">
    <property type="protein sequence ID" value="GAA4336433.1"/>
    <property type="molecule type" value="Genomic_DNA"/>
</dbReference>
<comment type="caution">
    <text evidence="1">The sequence shown here is derived from an EMBL/GenBank/DDBJ whole genome shotgun (WGS) entry which is preliminary data.</text>
</comment>
<accession>A0ABP8HAY3</accession>